<feature type="region of interest" description="Disordered" evidence="6">
    <location>
        <begin position="232"/>
        <end position="253"/>
    </location>
</feature>
<dbReference type="InterPro" id="IPR002835">
    <property type="entry name" value="CofC"/>
</dbReference>
<gene>
    <name evidence="5" type="primary">fbiD</name>
    <name evidence="7" type="ORF">DFJ65_1607</name>
</gene>
<keyword evidence="8" id="KW-1185">Reference proteome</keyword>
<organism evidence="7 8">
    <name type="scientific">Calidifontibacter indicus</name>
    <dbReference type="NCBI Taxonomy" id="419650"/>
    <lineage>
        <taxon>Bacteria</taxon>
        <taxon>Bacillati</taxon>
        <taxon>Actinomycetota</taxon>
        <taxon>Actinomycetes</taxon>
        <taxon>Micrococcales</taxon>
        <taxon>Dermacoccaceae</taxon>
        <taxon>Calidifontibacter</taxon>
    </lineage>
</organism>
<name>A0A3D9UMB6_9MICO</name>
<reference evidence="7 8" key="1">
    <citation type="submission" date="2018-08" db="EMBL/GenBank/DDBJ databases">
        <title>Sequencing the genomes of 1000 actinobacteria strains.</title>
        <authorList>
            <person name="Klenk H.-P."/>
        </authorList>
    </citation>
    <scope>NUCLEOTIDE SEQUENCE [LARGE SCALE GENOMIC DNA]</scope>
    <source>
        <strain evidence="7 8">DSM 22967</strain>
    </source>
</reference>
<feature type="binding site" evidence="5">
    <location>
        <position position="193"/>
    </location>
    <ligand>
        <name>phosphoenolpyruvate</name>
        <dbReference type="ChEBI" id="CHEBI:58702"/>
    </ligand>
</feature>
<dbReference type="SUPFAM" id="SSF53448">
    <property type="entry name" value="Nucleotide-diphospho-sugar transferases"/>
    <property type="match status" value="1"/>
</dbReference>
<dbReference type="EMBL" id="QTUA01000001">
    <property type="protein sequence ID" value="REF30592.1"/>
    <property type="molecule type" value="Genomic_DNA"/>
</dbReference>
<protein>
    <recommendedName>
        <fullName evidence="5">Phosphoenolpyruvate guanylyltransferase</fullName>
        <shortName evidence="5">PEP guanylyltransferase</shortName>
        <ecNumber evidence="5">2.7.7.105</ecNumber>
    </recommendedName>
</protein>
<evidence type="ECO:0000256" key="1">
    <source>
        <dbReference type="ARBA" id="ARBA00022679"/>
    </source>
</evidence>
<dbReference type="InterPro" id="IPR029044">
    <property type="entry name" value="Nucleotide-diphossugar_trans"/>
</dbReference>
<dbReference type="EC" id="2.7.7.105" evidence="5"/>
<dbReference type="PANTHER" id="PTHR40392:SF1">
    <property type="entry name" value="2-PHOSPHO-L-LACTATE GUANYLYLTRANSFERASE"/>
    <property type="match status" value="1"/>
</dbReference>
<dbReference type="NCBIfam" id="TIGR03552">
    <property type="entry name" value="F420_cofC"/>
    <property type="match status" value="1"/>
</dbReference>
<comment type="similarity">
    <text evidence="5">Belongs to the CofC family.</text>
</comment>
<proteinExistence type="inferred from homology"/>
<evidence type="ECO:0000256" key="5">
    <source>
        <dbReference type="HAMAP-Rule" id="MF_02114"/>
    </source>
</evidence>
<keyword evidence="3 5" id="KW-0547">Nucleotide-binding</keyword>
<comment type="function">
    <text evidence="5">Guanylyltransferase that catalyzes the activation of phosphoenolpyruvate (PEP) as enolpyruvoyl-2-diphospho-5'-guanosine, via the condensation of PEP with GTP. It is involved in the biosynthesis of coenzyme F420, a hydride carrier cofactor.</text>
</comment>
<evidence type="ECO:0000256" key="6">
    <source>
        <dbReference type="SAM" id="MobiDB-lite"/>
    </source>
</evidence>
<comment type="catalytic activity">
    <reaction evidence="5">
        <text>phosphoenolpyruvate + GTP + H(+) = enolpyruvoyl-2-diphospho-5'-guanosine + diphosphate</text>
        <dbReference type="Rhea" id="RHEA:30519"/>
        <dbReference type="ChEBI" id="CHEBI:15378"/>
        <dbReference type="ChEBI" id="CHEBI:33019"/>
        <dbReference type="ChEBI" id="CHEBI:37565"/>
        <dbReference type="ChEBI" id="CHEBI:58702"/>
        <dbReference type="ChEBI" id="CHEBI:143701"/>
        <dbReference type="EC" id="2.7.7.105"/>
    </reaction>
</comment>
<accession>A0A3D9UMB6</accession>
<evidence type="ECO:0000256" key="2">
    <source>
        <dbReference type="ARBA" id="ARBA00022695"/>
    </source>
</evidence>
<evidence type="ECO:0000313" key="8">
    <source>
        <dbReference type="Proteomes" id="UP000256253"/>
    </source>
</evidence>
<dbReference type="UniPathway" id="UPA00071"/>
<dbReference type="GO" id="GO:0043814">
    <property type="term" value="F:phospholactate guanylyltransferase activity"/>
    <property type="evidence" value="ECO:0007669"/>
    <property type="project" value="InterPro"/>
</dbReference>
<dbReference type="Proteomes" id="UP000256253">
    <property type="component" value="Unassembled WGS sequence"/>
</dbReference>
<feature type="binding site" evidence="5">
    <location>
        <position position="190"/>
    </location>
    <ligand>
        <name>phosphoenolpyruvate</name>
        <dbReference type="ChEBI" id="CHEBI:58702"/>
    </ligand>
</feature>
<dbReference type="PANTHER" id="PTHR40392">
    <property type="entry name" value="2-PHOSPHO-L-LACTATE GUANYLYLTRANSFERASE"/>
    <property type="match status" value="1"/>
</dbReference>
<dbReference type="Gene3D" id="3.90.550.10">
    <property type="entry name" value="Spore Coat Polysaccharide Biosynthesis Protein SpsA, Chain A"/>
    <property type="match status" value="1"/>
</dbReference>
<keyword evidence="1 5" id="KW-0808">Transferase</keyword>
<sequence length="253" mass="26002">MSTSCPPIGLDAFPPAGGHAGARRPIWDDERVSPTLTSTWHLVVPVKHTARGKSRLTPPAGVERSALALAMALDTLDVVLQVVPAAQVFVVTDDPTVRTNAEALGATVVDDPGRGLNPAIEAGLAHLVRTSPGAAGAVLLGDLPALTADVLYDGLRACAATESSVVPDESGDGTVLLTHHDAARLVPRFGAGSAARHSRTATVLTLDLAPLRTDVDDTDAFERATRLGLGPRTAGLLDSTGAPRAHNHEAGVS</sequence>
<dbReference type="AlphaFoldDB" id="A0A3D9UMB6"/>
<comment type="caution">
    <text evidence="7">The sequence shown here is derived from an EMBL/GenBank/DDBJ whole genome shotgun (WGS) entry which is preliminary data.</text>
</comment>
<dbReference type="HAMAP" id="MF_02114">
    <property type="entry name" value="CofC"/>
    <property type="match status" value="1"/>
</dbReference>
<evidence type="ECO:0000313" key="7">
    <source>
        <dbReference type="EMBL" id="REF30592.1"/>
    </source>
</evidence>
<evidence type="ECO:0000256" key="3">
    <source>
        <dbReference type="ARBA" id="ARBA00022741"/>
    </source>
</evidence>
<dbReference type="GO" id="GO:0052645">
    <property type="term" value="P:F420-0 metabolic process"/>
    <property type="evidence" value="ECO:0007669"/>
    <property type="project" value="UniProtKB-UniRule"/>
</dbReference>
<feature type="region of interest" description="Disordered" evidence="6">
    <location>
        <begin position="1"/>
        <end position="24"/>
    </location>
</feature>
<keyword evidence="2 5" id="KW-0548">Nucleotidyltransferase</keyword>
<dbReference type="GO" id="GO:0005525">
    <property type="term" value="F:GTP binding"/>
    <property type="evidence" value="ECO:0007669"/>
    <property type="project" value="UniProtKB-KW"/>
</dbReference>
<comment type="pathway">
    <text evidence="5">Cofactor biosynthesis; coenzyme F420 biosynthesis.</text>
</comment>
<keyword evidence="4 5" id="KW-0342">GTP-binding</keyword>
<evidence type="ECO:0000256" key="4">
    <source>
        <dbReference type="ARBA" id="ARBA00023134"/>
    </source>
</evidence>
<feature type="binding site" evidence="5">
    <location>
        <position position="174"/>
    </location>
    <ligand>
        <name>phosphoenolpyruvate</name>
        <dbReference type="ChEBI" id="CHEBI:58702"/>
    </ligand>
</feature>
<dbReference type="Pfam" id="PF01983">
    <property type="entry name" value="CofC"/>
    <property type="match status" value="1"/>
</dbReference>